<sequence length="42" mass="4969">MTKCPKHVLKVWTARMTSLQLMESQRSCLYQLMMPVRLQSTL</sequence>
<proteinExistence type="predicted"/>
<dbReference type="Proteomes" id="UP001164746">
    <property type="component" value="Chromosome 8"/>
</dbReference>
<protein>
    <submittedName>
        <fullName evidence="1">Uncharacterized protein</fullName>
    </submittedName>
</protein>
<reference evidence="1" key="1">
    <citation type="submission" date="2022-11" db="EMBL/GenBank/DDBJ databases">
        <title>Centuries of genome instability and evolution in soft-shell clam transmissible cancer (bioRxiv).</title>
        <authorList>
            <person name="Hart S.F.M."/>
            <person name="Yonemitsu M.A."/>
            <person name="Giersch R.M."/>
            <person name="Beal B.F."/>
            <person name="Arriagada G."/>
            <person name="Davis B.W."/>
            <person name="Ostrander E.A."/>
            <person name="Goff S.P."/>
            <person name="Metzger M.J."/>
        </authorList>
    </citation>
    <scope>NUCLEOTIDE SEQUENCE</scope>
    <source>
        <strain evidence="1">MELC-2E11</strain>
        <tissue evidence="1">Siphon/mantle</tissue>
    </source>
</reference>
<evidence type="ECO:0000313" key="1">
    <source>
        <dbReference type="EMBL" id="WAR12817.1"/>
    </source>
</evidence>
<name>A0ABY7ES51_MYAAR</name>
<accession>A0ABY7ES51</accession>
<organism evidence="1 2">
    <name type="scientific">Mya arenaria</name>
    <name type="common">Soft-shell clam</name>
    <dbReference type="NCBI Taxonomy" id="6604"/>
    <lineage>
        <taxon>Eukaryota</taxon>
        <taxon>Metazoa</taxon>
        <taxon>Spiralia</taxon>
        <taxon>Lophotrochozoa</taxon>
        <taxon>Mollusca</taxon>
        <taxon>Bivalvia</taxon>
        <taxon>Autobranchia</taxon>
        <taxon>Heteroconchia</taxon>
        <taxon>Euheterodonta</taxon>
        <taxon>Imparidentia</taxon>
        <taxon>Neoheterodontei</taxon>
        <taxon>Myida</taxon>
        <taxon>Myoidea</taxon>
        <taxon>Myidae</taxon>
        <taxon>Mya</taxon>
    </lineage>
</organism>
<keyword evidence="2" id="KW-1185">Reference proteome</keyword>
<dbReference type="EMBL" id="CP111019">
    <property type="protein sequence ID" value="WAR12817.1"/>
    <property type="molecule type" value="Genomic_DNA"/>
</dbReference>
<evidence type="ECO:0000313" key="2">
    <source>
        <dbReference type="Proteomes" id="UP001164746"/>
    </source>
</evidence>
<gene>
    <name evidence="1" type="ORF">MAR_026997</name>
</gene>